<evidence type="ECO:0000313" key="3">
    <source>
        <dbReference type="Proteomes" id="UP001218188"/>
    </source>
</evidence>
<evidence type="ECO:0000256" key="1">
    <source>
        <dbReference type="SAM" id="MobiDB-lite"/>
    </source>
</evidence>
<organism evidence="2 3">
    <name type="scientific">Mycena alexandri</name>
    <dbReference type="NCBI Taxonomy" id="1745969"/>
    <lineage>
        <taxon>Eukaryota</taxon>
        <taxon>Fungi</taxon>
        <taxon>Dikarya</taxon>
        <taxon>Basidiomycota</taxon>
        <taxon>Agaricomycotina</taxon>
        <taxon>Agaricomycetes</taxon>
        <taxon>Agaricomycetidae</taxon>
        <taxon>Agaricales</taxon>
        <taxon>Marasmiineae</taxon>
        <taxon>Mycenaceae</taxon>
        <taxon>Mycena</taxon>
    </lineage>
</organism>
<accession>A0AAD6WQ88</accession>
<keyword evidence="3" id="KW-1185">Reference proteome</keyword>
<gene>
    <name evidence="2" type="ORF">C8F04DRAFT_1135218</name>
</gene>
<dbReference type="AlphaFoldDB" id="A0AAD6WQ88"/>
<name>A0AAD6WQ88_9AGAR</name>
<dbReference type="EMBL" id="JARJCM010000193">
    <property type="protein sequence ID" value="KAJ7023168.1"/>
    <property type="molecule type" value="Genomic_DNA"/>
</dbReference>
<comment type="caution">
    <text evidence="2">The sequence shown here is derived from an EMBL/GenBank/DDBJ whole genome shotgun (WGS) entry which is preliminary data.</text>
</comment>
<evidence type="ECO:0000313" key="2">
    <source>
        <dbReference type="EMBL" id="KAJ7023168.1"/>
    </source>
</evidence>
<sequence length="228" mass="25307">MPRRIVQTPVRLVVMNRRPTSRCLEEAAEGKSCCGADLEWLSCTPVRSLLVDVSPSIGPAFTSNGCTLCTPRCGAYAKRHLRRPATSTVPGRVADKFSRSRSCAPRSTSSNHDAYVGGEEESGPRHSSLVWVRVYLAITPEVSIRDMHKYPHSGRPVADSQTLHTPVYRQPSTASHTPRLAHQLSIIQAHQRRCSSYPVTHLQSCTRQGQIPQLRMTLLRGRCGRVSR</sequence>
<dbReference type="Proteomes" id="UP001218188">
    <property type="component" value="Unassembled WGS sequence"/>
</dbReference>
<proteinExistence type="predicted"/>
<feature type="region of interest" description="Disordered" evidence="1">
    <location>
        <begin position="96"/>
        <end position="123"/>
    </location>
</feature>
<reference evidence="2" key="1">
    <citation type="submission" date="2023-03" db="EMBL/GenBank/DDBJ databases">
        <title>Massive genome expansion in bonnet fungi (Mycena s.s.) driven by repeated elements and novel gene families across ecological guilds.</title>
        <authorList>
            <consortium name="Lawrence Berkeley National Laboratory"/>
            <person name="Harder C.B."/>
            <person name="Miyauchi S."/>
            <person name="Viragh M."/>
            <person name="Kuo A."/>
            <person name="Thoen E."/>
            <person name="Andreopoulos B."/>
            <person name="Lu D."/>
            <person name="Skrede I."/>
            <person name="Drula E."/>
            <person name="Henrissat B."/>
            <person name="Morin E."/>
            <person name="Kohler A."/>
            <person name="Barry K."/>
            <person name="LaButti K."/>
            <person name="Morin E."/>
            <person name="Salamov A."/>
            <person name="Lipzen A."/>
            <person name="Mereny Z."/>
            <person name="Hegedus B."/>
            <person name="Baldrian P."/>
            <person name="Stursova M."/>
            <person name="Weitz H."/>
            <person name="Taylor A."/>
            <person name="Grigoriev I.V."/>
            <person name="Nagy L.G."/>
            <person name="Martin F."/>
            <person name="Kauserud H."/>
        </authorList>
    </citation>
    <scope>NUCLEOTIDE SEQUENCE</scope>
    <source>
        <strain evidence="2">CBHHK200</strain>
    </source>
</reference>
<protein>
    <submittedName>
        <fullName evidence="2">Uncharacterized protein</fullName>
    </submittedName>
</protein>